<evidence type="ECO:0000313" key="2">
    <source>
        <dbReference type="Proteomes" id="UP000662888"/>
    </source>
</evidence>
<evidence type="ECO:0000313" key="1">
    <source>
        <dbReference type="EMBL" id="QPI51929.1"/>
    </source>
</evidence>
<keyword evidence="2" id="KW-1185">Reference proteome</keyword>
<sequence length="132" mass="14972">MARHDYSDEDEFYEQNFEKKGVLSAWVGLTPQTEEDDDIDILQDLCGVGYYRLSDQESMSFDNEVVELSRLLAPLSYSKTYSDNVMAAAKKIGIEKAREVVIQYDFAYDPAVVTRAIADDPVFIGVFAYSDQ</sequence>
<dbReference type="Proteomes" id="UP000662888">
    <property type="component" value="Chromosome"/>
</dbReference>
<protein>
    <recommendedName>
        <fullName evidence="3">Immunity protein 22</fullName>
    </recommendedName>
</protein>
<reference evidence="1 2" key="1">
    <citation type="submission" date="2020-11" db="EMBL/GenBank/DDBJ databases">
        <authorList>
            <person name="Sun Q."/>
        </authorList>
    </citation>
    <scope>NUCLEOTIDE SEQUENCE [LARGE SCALE GENOMIC DNA]</scope>
    <source>
        <strain evidence="1 2">P8398</strain>
    </source>
</reference>
<evidence type="ECO:0008006" key="3">
    <source>
        <dbReference type="Google" id="ProtNLM"/>
    </source>
</evidence>
<gene>
    <name evidence="1" type="ORF">IV454_10765</name>
</gene>
<accession>A0AA48WHY4</accession>
<dbReference type="RefSeq" id="WP_054265893.1">
    <property type="nucleotide sequence ID" value="NZ_CP065053.1"/>
</dbReference>
<proteinExistence type="predicted"/>
<dbReference type="EMBL" id="CP065053">
    <property type="protein sequence ID" value="QPI51929.1"/>
    <property type="molecule type" value="Genomic_DNA"/>
</dbReference>
<organism evidence="1 2">
    <name type="scientific">Massilia antarctica</name>
    <dbReference type="NCBI Taxonomy" id="2765360"/>
    <lineage>
        <taxon>Bacteria</taxon>
        <taxon>Pseudomonadati</taxon>
        <taxon>Pseudomonadota</taxon>
        <taxon>Betaproteobacteria</taxon>
        <taxon>Burkholderiales</taxon>
        <taxon>Oxalobacteraceae</taxon>
        <taxon>Telluria group</taxon>
        <taxon>Massilia</taxon>
    </lineage>
</organism>
<name>A0AA48WHY4_9BURK</name>